<dbReference type="Proteomes" id="UP000327468">
    <property type="component" value="Chromosome 16"/>
</dbReference>
<evidence type="ECO:0000313" key="1">
    <source>
        <dbReference type="EMBL" id="KAB5546466.1"/>
    </source>
</evidence>
<dbReference type="EMBL" id="VFJC01000017">
    <property type="protein sequence ID" value="KAB5546466.1"/>
    <property type="molecule type" value="Genomic_DNA"/>
</dbReference>
<reference evidence="1 2" key="1">
    <citation type="submission" date="2019-06" db="EMBL/GenBank/DDBJ databases">
        <title>A chromosome-scale genome assembly of the striped catfish, Pangasianodon hypophthalmus.</title>
        <authorList>
            <person name="Wen M."/>
            <person name="Zahm M."/>
            <person name="Roques C."/>
            <person name="Cabau C."/>
            <person name="Klopp C."/>
            <person name="Donnadieu C."/>
            <person name="Jouanno E."/>
            <person name="Avarre J.-C."/>
            <person name="Campet M."/>
            <person name="Ha T.T.T."/>
            <person name="Dugue R."/>
            <person name="Lampietro C."/>
            <person name="Louis A."/>
            <person name="Herpin A."/>
            <person name="Echchiki A."/>
            <person name="Berthelot C."/>
            <person name="Parey E."/>
            <person name="Roest-Crollius H."/>
            <person name="Braasch I."/>
            <person name="Postlethwait J."/>
            <person name="Bobe J."/>
            <person name="Montfort J."/>
            <person name="Bouchez O."/>
            <person name="Begum T."/>
            <person name="Schartl M."/>
            <person name="Guiguen Y."/>
        </authorList>
    </citation>
    <scope>NUCLEOTIDE SEQUENCE [LARGE SCALE GENOMIC DNA]</scope>
    <source>
        <strain evidence="1 2">Indonesia</strain>
        <tissue evidence="1">Blood</tissue>
    </source>
</reference>
<sequence length="127" mass="14532">MPPQIMDALLHDVWARSHYFIKRNIFENKREIVGPYLESGNHWTFFHCSIKTGAHLLHQKATMDHGTGQRGSIPFSMTIFPVVFSQECSTLAGGFLVEIPTKQRDTWSLQMNHGGDGLYWRATLQTL</sequence>
<organism evidence="1 2">
    <name type="scientific">Pangasianodon hypophthalmus</name>
    <name type="common">Striped catfish</name>
    <name type="synonym">Helicophagus hypophthalmus</name>
    <dbReference type="NCBI Taxonomy" id="310915"/>
    <lineage>
        <taxon>Eukaryota</taxon>
        <taxon>Metazoa</taxon>
        <taxon>Chordata</taxon>
        <taxon>Craniata</taxon>
        <taxon>Vertebrata</taxon>
        <taxon>Euteleostomi</taxon>
        <taxon>Actinopterygii</taxon>
        <taxon>Neopterygii</taxon>
        <taxon>Teleostei</taxon>
        <taxon>Ostariophysi</taxon>
        <taxon>Siluriformes</taxon>
        <taxon>Pangasiidae</taxon>
        <taxon>Pangasianodon</taxon>
    </lineage>
</organism>
<name>A0A5N5LWE6_PANHP</name>
<keyword evidence="2" id="KW-1185">Reference proteome</keyword>
<comment type="caution">
    <text evidence="1">The sequence shown here is derived from an EMBL/GenBank/DDBJ whole genome shotgun (WGS) entry which is preliminary data.</text>
</comment>
<accession>A0A5N5LWE6</accession>
<evidence type="ECO:0000313" key="2">
    <source>
        <dbReference type="Proteomes" id="UP000327468"/>
    </source>
</evidence>
<proteinExistence type="predicted"/>
<gene>
    <name evidence="1" type="ORF">PHYPO_G00072360</name>
</gene>
<protein>
    <submittedName>
        <fullName evidence="1">Uncharacterized protein</fullName>
    </submittedName>
</protein>
<dbReference type="AlphaFoldDB" id="A0A5N5LWE6"/>